<evidence type="ECO:0000313" key="2">
    <source>
        <dbReference type="EMBL" id="KAG6961671.1"/>
    </source>
</evidence>
<dbReference type="Pfam" id="PF03184">
    <property type="entry name" value="DDE_1"/>
    <property type="match status" value="1"/>
</dbReference>
<name>A0A8T1UF43_9STRA</name>
<dbReference type="GO" id="GO:0003676">
    <property type="term" value="F:nucleic acid binding"/>
    <property type="evidence" value="ECO:0007669"/>
    <property type="project" value="InterPro"/>
</dbReference>
<dbReference type="Proteomes" id="UP000688947">
    <property type="component" value="Unassembled WGS sequence"/>
</dbReference>
<dbReference type="EMBL" id="JAENGZ010000340">
    <property type="protein sequence ID" value="KAG6961671.1"/>
    <property type="molecule type" value="Genomic_DNA"/>
</dbReference>
<comment type="caution">
    <text evidence="2">The sequence shown here is derived from an EMBL/GenBank/DDBJ whole genome shotgun (WGS) entry which is preliminary data.</text>
</comment>
<feature type="domain" description="DDE-1" evidence="1">
    <location>
        <begin position="23"/>
        <end position="60"/>
    </location>
</feature>
<protein>
    <recommendedName>
        <fullName evidence="1">DDE-1 domain-containing protein</fullName>
    </recommendedName>
</protein>
<proteinExistence type="predicted"/>
<gene>
    <name evidence="2" type="ORF">JG687_00007575</name>
</gene>
<reference evidence="2" key="1">
    <citation type="submission" date="2021-01" db="EMBL/GenBank/DDBJ databases">
        <title>Phytophthora aleatoria, a newly-described species from Pinus radiata is distinct from Phytophthora cactorum isolates based on comparative genomics.</title>
        <authorList>
            <person name="Mcdougal R."/>
            <person name="Panda P."/>
            <person name="Williams N."/>
            <person name="Studholme D.J."/>
        </authorList>
    </citation>
    <scope>NUCLEOTIDE SEQUENCE</scope>
    <source>
        <strain evidence="2">NZFS 3830</strain>
    </source>
</reference>
<evidence type="ECO:0000259" key="1">
    <source>
        <dbReference type="Pfam" id="PF03184"/>
    </source>
</evidence>
<accession>A0A8T1UF43</accession>
<dbReference type="AlphaFoldDB" id="A0A8T1UF43"/>
<dbReference type="InterPro" id="IPR004875">
    <property type="entry name" value="DDE_SF_endonuclease_dom"/>
</dbReference>
<evidence type="ECO:0000313" key="3">
    <source>
        <dbReference type="Proteomes" id="UP000688947"/>
    </source>
</evidence>
<sequence>MIATCRKKDMRLLDGRLTPPCVLPLPANSMVVCQPLDVGVMGRLKTTLRALWLTYFRNGYVTASEN</sequence>
<organism evidence="2 3">
    <name type="scientific">Phytophthora cactorum</name>
    <dbReference type="NCBI Taxonomy" id="29920"/>
    <lineage>
        <taxon>Eukaryota</taxon>
        <taxon>Sar</taxon>
        <taxon>Stramenopiles</taxon>
        <taxon>Oomycota</taxon>
        <taxon>Peronosporomycetes</taxon>
        <taxon>Peronosporales</taxon>
        <taxon>Peronosporaceae</taxon>
        <taxon>Phytophthora</taxon>
    </lineage>
</organism>